<dbReference type="AlphaFoldDB" id="A0A7R8UJR6"/>
<dbReference type="OrthoDB" id="6159439at2759"/>
<feature type="region of interest" description="Disordered" evidence="1">
    <location>
        <begin position="31"/>
        <end position="58"/>
    </location>
</feature>
<name>A0A7R8UJR6_HERIL</name>
<accession>A0A7R8UJR6</accession>
<gene>
    <name evidence="2" type="ORF">HERILL_LOCUS4908</name>
</gene>
<organism evidence="2 3">
    <name type="scientific">Hermetia illucens</name>
    <name type="common">Black soldier fly</name>
    <dbReference type="NCBI Taxonomy" id="343691"/>
    <lineage>
        <taxon>Eukaryota</taxon>
        <taxon>Metazoa</taxon>
        <taxon>Ecdysozoa</taxon>
        <taxon>Arthropoda</taxon>
        <taxon>Hexapoda</taxon>
        <taxon>Insecta</taxon>
        <taxon>Pterygota</taxon>
        <taxon>Neoptera</taxon>
        <taxon>Endopterygota</taxon>
        <taxon>Diptera</taxon>
        <taxon>Brachycera</taxon>
        <taxon>Stratiomyomorpha</taxon>
        <taxon>Stratiomyidae</taxon>
        <taxon>Hermetiinae</taxon>
        <taxon>Hermetia</taxon>
    </lineage>
</organism>
<dbReference type="EMBL" id="LR899010">
    <property type="protein sequence ID" value="CAD7081819.1"/>
    <property type="molecule type" value="Genomic_DNA"/>
</dbReference>
<proteinExistence type="predicted"/>
<reference evidence="2 3" key="1">
    <citation type="submission" date="2020-11" db="EMBL/GenBank/DDBJ databases">
        <authorList>
            <person name="Wallbank WR R."/>
            <person name="Pardo Diaz C."/>
            <person name="Kozak K."/>
            <person name="Martin S."/>
            <person name="Jiggins C."/>
            <person name="Moest M."/>
            <person name="Warren A I."/>
            <person name="Generalovic N T."/>
            <person name="Byers J.R.P. K."/>
            <person name="Montejo-Kovacevich G."/>
            <person name="Yen C E."/>
        </authorList>
    </citation>
    <scope>NUCLEOTIDE SEQUENCE [LARGE SCALE GENOMIC DNA]</scope>
</reference>
<dbReference type="Proteomes" id="UP000594454">
    <property type="component" value="Chromosome 2"/>
</dbReference>
<evidence type="ECO:0000313" key="2">
    <source>
        <dbReference type="EMBL" id="CAD7081819.1"/>
    </source>
</evidence>
<protein>
    <submittedName>
        <fullName evidence="2">Uncharacterized protein</fullName>
    </submittedName>
</protein>
<keyword evidence="3" id="KW-1185">Reference proteome</keyword>
<sequence>MSTAFLVENILSHKEEHDTILSDCESEANSDLKNSMYDSPRDEIPSRHSSLSSSDERDRERILLNNTEERQFVNHTFTMIGASGPSGDRERERVEMCCTKCGNYYPIINRAHMYTNSDGGVLDDFRCEKCGGNGEIRIEDSKETILKDNSKPVLKFSVSAILGDTKECVRVRNGKAGIDSTTSVHKPLIKIEKHKTVQTLYGIVTLNKHIHSIFVLIFFYK</sequence>
<dbReference type="InParanoid" id="A0A7R8UJR6"/>
<evidence type="ECO:0000256" key="1">
    <source>
        <dbReference type="SAM" id="MobiDB-lite"/>
    </source>
</evidence>
<evidence type="ECO:0000313" key="3">
    <source>
        <dbReference type="Proteomes" id="UP000594454"/>
    </source>
</evidence>